<dbReference type="GO" id="GO:0003887">
    <property type="term" value="F:DNA-directed DNA polymerase activity"/>
    <property type="evidence" value="ECO:0007669"/>
    <property type="project" value="TreeGrafter"/>
</dbReference>
<protein>
    <submittedName>
        <fullName evidence="7">UMUC domain-containing protein DNA-repair protein</fullName>
    </submittedName>
</protein>
<dbReference type="InterPro" id="IPR017961">
    <property type="entry name" value="DNA_pol_Y-fam_little_finger"/>
</dbReference>
<dbReference type="Gene3D" id="3.40.1170.60">
    <property type="match status" value="1"/>
</dbReference>
<proteinExistence type="inferred from homology"/>
<dbReference type="Proteomes" id="UP000231843">
    <property type="component" value="Unassembled WGS sequence"/>
</dbReference>
<dbReference type="PANTHER" id="PTHR11076:SF34">
    <property type="entry name" value="PROTEIN UMUC"/>
    <property type="match status" value="1"/>
</dbReference>
<dbReference type="GO" id="GO:0042276">
    <property type="term" value="P:error-prone translesion synthesis"/>
    <property type="evidence" value="ECO:0007669"/>
    <property type="project" value="TreeGrafter"/>
</dbReference>
<dbReference type="PANTHER" id="PTHR11076">
    <property type="entry name" value="DNA REPAIR POLYMERASE UMUC / TRANSFERASE FAMILY MEMBER"/>
    <property type="match status" value="1"/>
</dbReference>
<dbReference type="InterPro" id="IPR025188">
    <property type="entry name" value="DUF4113"/>
</dbReference>
<evidence type="ECO:0000256" key="4">
    <source>
        <dbReference type="ARBA" id="ARBA00023204"/>
    </source>
</evidence>
<dbReference type="SUPFAM" id="SSF56672">
    <property type="entry name" value="DNA/RNA polymerases"/>
    <property type="match status" value="1"/>
</dbReference>
<dbReference type="PROSITE" id="PS50173">
    <property type="entry name" value="UMUC"/>
    <property type="match status" value="1"/>
</dbReference>
<keyword evidence="5" id="KW-0742">SOS response</keyword>
<evidence type="ECO:0000256" key="3">
    <source>
        <dbReference type="ARBA" id="ARBA00023199"/>
    </source>
</evidence>
<comment type="similarity">
    <text evidence="1">Belongs to the DNA polymerase type-Y family.</text>
</comment>
<feature type="domain" description="UmuC" evidence="6">
    <location>
        <begin position="12"/>
        <end position="196"/>
    </location>
</feature>
<dbReference type="SUPFAM" id="SSF100879">
    <property type="entry name" value="Lesion bypass DNA polymerase (Y-family), little finger domain"/>
    <property type="match status" value="1"/>
</dbReference>
<evidence type="ECO:0000313" key="8">
    <source>
        <dbReference type="Proteomes" id="UP000231843"/>
    </source>
</evidence>
<comment type="caution">
    <text evidence="7">The sequence shown here is derived from an EMBL/GenBank/DDBJ whole genome shotgun (WGS) entry which is preliminary data.</text>
</comment>
<dbReference type="Pfam" id="PF13438">
    <property type="entry name" value="DUF4113"/>
    <property type="match status" value="1"/>
</dbReference>
<evidence type="ECO:0000256" key="1">
    <source>
        <dbReference type="ARBA" id="ARBA00010945"/>
    </source>
</evidence>
<dbReference type="AlphaFoldDB" id="A0A2N0A389"/>
<keyword evidence="8" id="KW-1185">Reference proteome</keyword>
<dbReference type="Pfam" id="PF00817">
    <property type="entry name" value="IMS"/>
    <property type="match status" value="1"/>
</dbReference>
<dbReference type="InterPro" id="IPR001126">
    <property type="entry name" value="UmuC"/>
</dbReference>
<dbReference type="Gene3D" id="3.30.1490.100">
    <property type="entry name" value="DNA polymerase, Y-family, little finger domain"/>
    <property type="match status" value="1"/>
</dbReference>
<dbReference type="GO" id="GO:0006281">
    <property type="term" value="P:DNA repair"/>
    <property type="evidence" value="ECO:0007669"/>
    <property type="project" value="UniProtKB-KW"/>
</dbReference>
<dbReference type="RefSeq" id="WP_100766703.1">
    <property type="nucleotide sequence ID" value="NZ_NPEA01000001.1"/>
</dbReference>
<keyword evidence="4" id="KW-0234">DNA repair</keyword>
<evidence type="ECO:0000313" key="7">
    <source>
        <dbReference type="EMBL" id="PJZ78800.1"/>
    </source>
</evidence>
<dbReference type="GO" id="GO:0009432">
    <property type="term" value="P:SOS response"/>
    <property type="evidence" value="ECO:0007669"/>
    <property type="project" value="UniProtKB-KW"/>
</dbReference>
<name>A0A2N0A389_9LEPT</name>
<evidence type="ECO:0000256" key="2">
    <source>
        <dbReference type="ARBA" id="ARBA00022763"/>
    </source>
</evidence>
<dbReference type="GO" id="GO:0005829">
    <property type="term" value="C:cytosol"/>
    <property type="evidence" value="ECO:0007669"/>
    <property type="project" value="TreeGrafter"/>
</dbReference>
<keyword evidence="2" id="KW-0227">DNA damage</keyword>
<dbReference type="InterPro" id="IPR050116">
    <property type="entry name" value="DNA_polymerase-Y"/>
</dbReference>
<gene>
    <name evidence="7" type="ORF">CH365_00780</name>
</gene>
<dbReference type="OrthoDB" id="9808813at2"/>
<sequence length="436" mass="49871">MESIDSNKNRIFALVDVNNFYVSCERLFRPDLKGKAVIVMSNNDGCAVSRSEEAKALGIKMGMPVFQAKEILGNKELITLSSNYTVYGDISSRFQEVLETLCSDVEVYSIDECFLELTHMAKAKKDLREFAKEIKARVEQWLGLPVCVGIGSTKTLAKVANYLAKEDKSKQGIFLIGQDTEAILTKVPINEIWGIGPAYQSLLASIGVSNAWEFSQLRKNWIRKNMTVVGLRTAYELCGYACYEIDDVPQTKKEIVVARAFGERIHDLDSLIEATCTYLTRAVEKLWREERYARTLTIYIRTDPFKTDEKQYSQSVRVQIPVATRDLFELQNYCIQALKQIYRSDFLYKKSGVMLSALVNEDQIQKDLFYGDSDDRITEAVVGINNRYYTGKIRTAITGFGKRSWRMRRDTISPYFTSNWKDIPVISVDHFMQKDI</sequence>
<dbReference type="CDD" id="cd01700">
    <property type="entry name" value="PolY_Pol_V_umuC"/>
    <property type="match status" value="1"/>
</dbReference>
<keyword evidence="3" id="KW-0741">SOS mutagenesis</keyword>
<dbReference type="EMBL" id="NPEA01000001">
    <property type="protein sequence ID" value="PJZ78800.1"/>
    <property type="molecule type" value="Genomic_DNA"/>
</dbReference>
<dbReference type="InterPro" id="IPR043128">
    <property type="entry name" value="Rev_trsase/Diguanyl_cyclase"/>
</dbReference>
<dbReference type="InterPro" id="IPR036775">
    <property type="entry name" value="DNA_pol_Y-fam_lit_finger_sf"/>
</dbReference>
<evidence type="ECO:0000256" key="5">
    <source>
        <dbReference type="ARBA" id="ARBA00023236"/>
    </source>
</evidence>
<dbReference type="InterPro" id="IPR043502">
    <property type="entry name" value="DNA/RNA_pol_sf"/>
</dbReference>
<dbReference type="Gene3D" id="3.30.70.270">
    <property type="match status" value="1"/>
</dbReference>
<dbReference type="Pfam" id="PF11799">
    <property type="entry name" value="IMS_C"/>
    <property type="match status" value="1"/>
</dbReference>
<evidence type="ECO:0000259" key="6">
    <source>
        <dbReference type="PROSITE" id="PS50173"/>
    </source>
</evidence>
<organism evidence="7 8">
    <name type="scientific">Leptospira neocaledonica</name>
    <dbReference type="NCBI Taxonomy" id="2023192"/>
    <lineage>
        <taxon>Bacteria</taxon>
        <taxon>Pseudomonadati</taxon>
        <taxon>Spirochaetota</taxon>
        <taxon>Spirochaetia</taxon>
        <taxon>Leptospirales</taxon>
        <taxon>Leptospiraceae</taxon>
        <taxon>Leptospira</taxon>
    </lineage>
</organism>
<accession>A0A2N0A389</accession>
<dbReference type="GO" id="GO:0003684">
    <property type="term" value="F:damaged DNA binding"/>
    <property type="evidence" value="ECO:0007669"/>
    <property type="project" value="InterPro"/>
</dbReference>
<reference evidence="7 8" key="1">
    <citation type="submission" date="2017-07" db="EMBL/GenBank/DDBJ databases">
        <title>Leptospira spp. isolated from tropical soils.</title>
        <authorList>
            <person name="Thibeaux R."/>
            <person name="Iraola G."/>
            <person name="Ferres I."/>
            <person name="Bierque E."/>
            <person name="Girault D."/>
            <person name="Soupe-Gilbert M.-E."/>
            <person name="Picardeau M."/>
            <person name="Goarant C."/>
        </authorList>
    </citation>
    <scope>NUCLEOTIDE SEQUENCE [LARGE SCALE GENOMIC DNA]</scope>
    <source>
        <strain evidence="7 8">ES4-C-A1</strain>
    </source>
</reference>